<dbReference type="PANTHER" id="PTHR24216">
    <property type="entry name" value="PAXILLIN-RELATED"/>
    <property type="match status" value="1"/>
</dbReference>
<evidence type="ECO:0000313" key="3">
    <source>
        <dbReference type="Proteomes" id="UP000239649"/>
    </source>
</evidence>
<comment type="caution">
    <text evidence="2">The sequence shown here is derived from an EMBL/GenBank/DDBJ whole genome shotgun (WGS) entry which is preliminary data.</text>
</comment>
<feature type="region of interest" description="Disordered" evidence="1">
    <location>
        <begin position="160"/>
        <end position="187"/>
    </location>
</feature>
<feature type="region of interest" description="Disordered" evidence="1">
    <location>
        <begin position="2412"/>
        <end position="2446"/>
    </location>
</feature>
<feature type="region of interest" description="Disordered" evidence="1">
    <location>
        <begin position="2337"/>
        <end position="2385"/>
    </location>
</feature>
<feature type="region of interest" description="Disordered" evidence="1">
    <location>
        <begin position="2028"/>
        <end position="2050"/>
    </location>
</feature>
<proteinExistence type="predicted"/>
<feature type="compositionally biased region" description="Gly residues" evidence="1">
    <location>
        <begin position="1513"/>
        <end position="1524"/>
    </location>
</feature>
<dbReference type="Proteomes" id="UP000239649">
    <property type="component" value="Unassembled WGS sequence"/>
</dbReference>
<sequence>MTIAAEADTWHPTLDNNIRINAQCDVTGSGANAAPACWNAVLTNCGEQQCNTAALPPPGSPGSISYGPTSVTYGGSPPTYSSKYSFVVAEAWQQADTNYYLRCYYTCTQSGVPELRAGNSFLVLNPKPHSPPPKPPRPPRPSPPPPPPFVCLKPPCLALPPPPPSPRPPKPPPRPPRPPPPPYTLGTAQTIISSAQTSGSTGVIYPGPGNAITVRATCKIQGEHATTNEANWPAQVQLCGPNGSNTCSGIAYAANQPTITPYDVTYDRATQMYYAEYEFTIPEAWRVRASPATSAHAAPPTSAVSTPAPAFATTATSVTAAPVTPATALVTPATAPVTAPTAATLALAAAPQPAPAAALQHFRSDGQTVRDPAFSQINPTPTVQTAACPVGGCTGLTGYFGPQVGTSQIVGITGLDTSEGTTGDTAGGGGSSAKTCTSGVILGIDTDRVTSLVCGVIRKNGKEFVSTVGVRCSTREVVPDPHFDVVSNRTAVDNGTSTIVPFGLYRLTARFVYGGELTRSAAVAAATPTAITGLQNIGQQPFNAEGNCLYGLKLLGVRLGRNGPASAAPLSARYLEMGPDMKAIGFADPHFKGFDGSSFDYHGIAGQWSLLLSSPKQGFTLKALMAPSHGKGTYIVGFTLKAGAANLRAQLVRRTRPSPLSDWYLQSFINGTAVTSGPPMQLTGGKWVQLKRGSARSDEVLALDAGKLGGARFARVEIVQPHWAKYAKLQRFLNVRVTLRSLRGQPPLTDPVEGVLAKGYYKALAASRAGAAAGGAASGTAAAGGGAAGQRAALSAHAPSEAVVDACREYTTGVGGLLNTLERDVYQAADRCWRLADRSVQLRGGLLRGKSVVVQEASFQAEVEQHELAGALEQWREAVKGSSAAAALALRVAEQHLVAVVGRALEADPPAPPEALLAQLGALLGAHDAVAALGERQLRNTLGLLARLAVQVAVAWRGAGGMHANDLLAAHATAPPEVVAALTAPPAESTTAADAAADADAAAGGSAGAAVAAPPALPPELAASLAALHARQSELLEELAGAADMLRFWGRRGEKAAAGSEPGGGGREGDVPPQMVEAQSLLWGTCQGYDDEQAAADLRTRQLVCTRYRPTDAAALAARADEFQGGERLAAQQSLTYEPEFVELRGQARALAARFVQDKALACAAEQLHQLRFLLLHAALPAETAPVRQQLLVRVAEALLDGSTPPAAAPLLVGMLQEGLRAAEVAGQEAATQLSEQDRARLVPMVCRGLAQPHGGRAVLRQAEGAALLRSLLRPEALLDGGQLEQFGGTLKMVADACAAAAVPAPGTEALLAVFDATRYAVLVCERGAEDEGGTAADAGAGVQALLLLAHSCLGQPGGGPTGLALLEGVLTLRPAAYLAAALQLALACGRGEAQARALAMLCRVPSELLPPAVVGDALVQLAEALDGGSLAPPFLPHELIGRLYRTPAVLGSLRLAVERGAEAAAGAAADDAAPGAGGQGLWTLRVGSTHEDSDGAGATSLPGDEHIASGSGSAGGSSAGGGSSAAAQQPGGQSLLLLPLQEASGEPLAVLMHRLVGAILSSLLRRAGGALDAASLSEELSALLELLMLPSAEEGAWMLQWLWQGVYQESLRDFLRDVAAADPGCATLAVAAFQSYWASLPWEVATFHAAAPGALAVLRLHLVGAAADGGAAALLARLDFTPVLAKAAPPARPVRLDRVYSLVDEEDEEDEEMEAGPCGSGGWAAELGLLALHACLLLPTGAQPEWLRHLLVGVPAGLHARATAAQRGDEGEVQQLMRSALSATLLPLAAAAGEQQPLLPHLLAAADWHHVAAVMHAEAVVAGSAAPWLLLPALLVREGVQGGELGSRLVHAASLLSRGAALEGSSHAAEAAAGAVGPLLLCSLCQGERHEQQQQQQQQRGDQQSQLAGGADAAAAAAVAQTERIQVPDDFPRELLEDTVEGQQLLLLQQQEAERQEMAAAWRAAQLASAAEGAAGGAAGERSGGGAQQVVVEVQACWSLTAEQHVALLQQALVPLAASRASSEAAASWQGEQCPPELAAAGGEEDARSALREWRSPHLPDLLQATAAAAASVAAAPAAGGATDDGIAAVACVAAALLPLVRRPVTLLQREPLPFSNSELPLDADSSTSAVFVSVAPEAAGSAAAGQWHGRGAAGAGSGAADERVVKGQLLLALQDACKQPGSEALAACLLRLVYACPQLHASPAAVQLSEGVLRFMAAPEQDGGPPGQGEAAAAASEATLSASSTGMQPAVTAMQGLPPAALLALAQSAAQRRAPLTAALAALLDWLEALELRVVALRLAQPEDFEGFGAEGSDNAARRLLSGAADHLRSMRQHIPGLAPTHSPAHGTAAAAADAHAAGEGEAHSGRAQAPQQGASEDCLPASSGAAFNGGDAQLGQRLSSGFKGLLAKAGGKKPGGDAAGAAGEAQADAAQGSPEKRGGGWGDKMRHRLAKMGLGKEQAGTPLPPPPPTITPATTLAPPGHPYSPGLVAVAEEGGSAAFSEATAGSDVGHLGFPASPAASSVGEGPHGGGGGGAVRAKLSSGLQAVGRGFSKVGSSVKGRLAEVAQRDRDAPSADELAEMEREVACRIGLAAFAVSAYVKSVLCPSLSGGGSAGPATPTHRPGEPGPFSGPPNVSQRLRHRTRSSFGSLQLDADYLRELDRVLEARSELDTLDVLAACPLLAAHPGRFQAFLGEAPQLLAAATSVAAFQVRLQQLLFARERQLLVAALA</sequence>
<feature type="compositionally biased region" description="Low complexity" evidence="1">
    <location>
        <begin position="2341"/>
        <end position="2358"/>
    </location>
</feature>
<reference evidence="2 3" key="1">
    <citation type="journal article" date="2018" name="Plant J.">
        <title>Genome sequences of Chlorella sorokiniana UTEX 1602 and Micractinium conductrix SAG 241.80: implications to maltose excretion by a green alga.</title>
        <authorList>
            <person name="Arriola M.B."/>
            <person name="Velmurugan N."/>
            <person name="Zhang Y."/>
            <person name="Plunkett M.H."/>
            <person name="Hondzo H."/>
            <person name="Barney B.M."/>
        </authorList>
    </citation>
    <scope>NUCLEOTIDE SEQUENCE [LARGE SCALE GENOMIC DNA]</scope>
    <source>
        <strain evidence="2 3">SAG 241.80</strain>
    </source>
</reference>
<feature type="region of interest" description="Disordered" evidence="1">
    <location>
        <begin position="2612"/>
        <end position="2639"/>
    </location>
</feature>
<feature type="compositionally biased region" description="Pro residues" evidence="1">
    <location>
        <begin position="128"/>
        <end position="147"/>
    </location>
</feature>
<gene>
    <name evidence="2" type="ORF">C2E20_8510</name>
</gene>
<feature type="compositionally biased region" description="Low complexity" evidence="1">
    <location>
        <begin position="2422"/>
        <end position="2435"/>
    </location>
</feature>
<organism evidence="2 3">
    <name type="scientific">Micractinium conductrix</name>
    <dbReference type="NCBI Taxonomy" id="554055"/>
    <lineage>
        <taxon>Eukaryota</taxon>
        <taxon>Viridiplantae</taxon>
        <taxon>Chlorophyta</taxon>
        <taxon>core chlorophytes</taxon>
        <taxon>Trebouxiophyceae</taxon>
        <taxon>Chlorellales</taxon>
        <taxon>Chlorellaceae</taxon>
        <taxon>Chlorella clade</taxon>
        <taxon>Micractinium</taxon>
    </lineage>
</organism>
<evidence type="ECO:0000256" key="1">
    <source>
        <dbReference type="SAM" id="MobiDB-lite"/>
    </source>
</evidence>
<dbReference type="OrthoDB" id="512001at2759"/>
<feature type="compositionally biased region" description="Pro residues" evidence="1">
    <location>
        <begin position="160"/>
        <end position="183"/>
    </location>
</feature>
<protein>
    <submittedName>
        <fullName evidence="2">Uncharacterized protein</fullName>
    </submittedName>
</protein>
<dbReference type="EMBL" id="LHPF02000046">
    <property type="protein sequence ID" value="PSC67854.1"/>
    <property type="molecule type" value="Genomic_DNA"/>
</dbReference>
<keyword evidence="3" id="KW-1185">Reference proteome</keyword>
<dbReference type="PANTHER" id="PTHR24216:SF65">
    <property type="entry name" value="PAXILLIN-LIKE PROTEIN 1"/>
    <property type="match status" value="1"/>
</dbReference>
<feature type="region of interest" description="Disordered" evidence="1">
    <location>
        <begin position="122"/>
        <end position="147"/>
    </location>
</feature>
<evidence type="ECO:0000313" key="2">
    <source>
        <dbReference type="EMBL" id="PSC67854.1"/>
    </source>
</evidence>
<name>A0A2P6V1D3_9CHLO</name>
<feature type="region of interest" description="Disordered" evidence="1">
    <location>
        <begin position="1481"/>
        <end position="1528"/>
    </location>
</feature>
<dbReference type="STRING" id="554055.A0A2P6V1D3"/>
<accession>A0A2P6V1D3</accession>